<dbReference type="Pfam" id="PF09997">
    <property type="entry name" value="DUF2238"/>
    <property type="match status" value="1"/>
</dbReference>
<gene>
    <name evidence="2" type="ORF">GCM10010171_62340</name>
</gene>
<keyword evidence="3" id="KW-1185">Reference proteome</keyword>
<dbReference type="InterPro" id="IPR058534">
    <property type="entry name" value="YjdF"/>
</dbReference>
<keyword evidence="1" id="KW-1133">Transmembrane helix</keyword>
<comment type="caution">
    <text evidence="2">The sequence shown here is derived from an EMBL/GenBank/DDBJ whole genome shotgun (WGS) entry which is preliminary data.</text>
</comment>
<feature type="transmembrane region" description="Helical" evidence="1">
    <location>
        <begin position="131"/>
        <end position="153"/>
    </location>
</feature>
<dbReference type="EMBL" id="BMRB01000010">
    <property type="protein sequence ID" value="GGS58906.1"/>
    <property type="molecule type" value="Genomic_DNA"/>
</dbReference>
<accession>A0A918GT87</accession>
<name>A0A918GT87_9PSEU</name>
<evidence type="ECO:0000256" key="1">
    <source>
        <dbReference type="SAM" id="Phobius"/>
    </source>
</evidence>
<proteinExistence type="predicted"/>
<dbReference type="Proteomes" id="UP000660680">
    <property type="component" value="Unassembled WGS sequence"/>
</dbReference>
<sequence>MPDTKPSTLRHEPRVLLAVVLAAVAASAVGAREYGTWVLEVAPIGLALLVLVPTFPRFRLTPLAYRALAIAALLIALGAHYTYAEVPLGEWMRDWFGFERNHYDRIGHVAQGAVAAIGVRELLVRLTPLRAGWWLLGVTTLVCLGVSGGFELVEALAAAFTGQAGQDYLGTQGDEFDAQWDMTCALVGALAAQLALGRVHDRQIALVDREA</sequence>
<dbReference type="PIRSF" id="PIRSF020606">
    <property type="entry name" value="UCP020606"/>
    <property type="match status" value="1"/>
</dbReference>
<feature type="transmembrane region" description="Helical" evidence="1">
    <location>
        <begin position="41"/>
        <end position="58"/>
    </location>
</feature>
<dbReference type="RefSeq" id="WP_189214198.1">
    <property type="nucleotide sequence ID" value="NZ_BMRB01000010.1"/>
</dbReference>
<evidence type="ECO:0000313" key="2">
    <source>
        <dbReference type="EMBL" id="GGS58906.1"/>
    </source>
</evidence>
<dbReference type="AlphaFoldDB" id="A0A918GT87"/>
<feature type="transmembrane region" description="Helical" evidence="1">
    <location>
        <begin position="65"/>
        <end position="83"/>
    </location>
</feature>
<protein>
    <submittedName>
        <fullName evidence="2">Membrane protein</fullName>
    </submittedName>
</protein>
<reference evidence="2" key="1">
    <citation type="journal article" date="2014" name="Int. J. Syst. Evol. Microbiol.">
        <title>Complete genome sequence of Corynebacterium casei LMG S-19264T (=DSM 44701T), isolated from a smear-ripened cheese.</title>
        <authorList>
            <consortium name="US DOE Joint Genome Institute (JGI-PGF)"/>
            <person name="Walter F."/>
            <person name="Albersmeier A."/>
            <person name="Kalinowski J."/>
            <person name="Ruckert C."/>
        </authorList>
    </citation>
    <scope>NUCLEOTIDE SEQUENCE</scope>
    <source>
        <strain evidence="2">JCM 3276</strain>
    </source>
</reference>
<evidence type="ECO:0000313" key="3">
    <source>
        <dbReference type="Proteomes" id="UP000660680"/>
    </source>
</evidence>
<organism evidence="2 3">
    <name type="scientific">Actinokineospora fastidiosa</name>
    <dbReference type="NCBI Taxonomy" id="1816"/>
    <lineage>
        <taxon>Bacteria</taxon>
        <taxon>Bacillati</taxon>
        <taxon>Actinomycetota</taxon>
        <taxon>Actinomycetes</taxon>
        <taxon>Pseudonocardiales</taxon>
        <taxon>Pseudonocardiaceae</taxon>
        <taxon>Actinokineospora</taxon>
    </lineage>
</organism>
<reference evidence="2" key="2">
    <citation type="submission" date="2020-09" db="EMBL/GenBank/DDBJ databases">
        <authorList>
            <person name="Sun Q."/>
            <person name="Ohkuma M."/>
        </authorList>
    </citation>
    <scope>NUCLEOTIDE SEQUENCE</scope>
    <source>
        <strain evidence="2">JCM 3276</strain>
    </source>
</reference>
<keyword evidence="1" id="KW-0812">Transmembrane</keyword>
<keyword evidence="1" id="KW-0472">Membrane</keyword>
<dbReference type="InterPro" id="IPR014509">
    <property type="entry name" value="YjdF-like"/>
</dbReference>